<accession>A0A2I5T5E5</accession>
<reference evidence="2" key="4">
    <citation type="submission" date="2017-11" db="EMBL/GenBank/DDBJ databases">
        <title>Complete genome sequence of Serratia sp. ATCC 39006.</title>
        <authorList>
            <person name="Hampton H.G."/>
            <person name="Jackson S.A."/>
            <person name="Jauregui R."/>
            <person name="Poulter G.T.M."/>
            <person name="Salmond G.P.C."/>
            <person name="Fineran P.C."/>
        </authorList>
    </citation>
    <scope>NUCLEOTIDE SEQUENCE</scope>
    <source>
        <strain evidence="2">ATCC 39006</strain>
    </source>
</reference>
<dbReference type="STRING" id="104623.Ser39006_04139"/>
<dbReference type="Pfam" id="PF02413">
    <property type="entry name" value="Caudo_TAP"/>
    <property type="match status" value="1"/>
</dbReference>
<proteinExistence type="predicted"/>
<dbReference type="PANTHER" id="PTHR34413:SF2">
    <property type="entry name" value="PROPHAGE TAIL FIBER ASSEMBLY PROTEIN HOMOLOG TFAE-RELATED"/>
    <property type="match status" value="1"/>
</dbReference>
<dbReference type="RefSeq" id="WP_021017399.1">
    <property type="nucleotide sequence ID" value="NZ_CP025084.1"/>
</dbReference>
<dbReference type="Proteomes" id="UP000017700">
    <property type="component" value="Chromosome"/>
</dbReference>
<keyword evidence="3" id="KW-1185">Reference proteome</keyword>
<sequence length="204" mass="22038">MSDSIQAQTHLNNTGLAVNAGWITVYHVDPQTREYCGASDEYLMQGVGIPADSYADEPTSPEAGQALRRTTDGSAWEQVPDYRGQTVYGTQTGQAQTVTALGNLPDDVTLMAPATSYDKWDGSAWVTDTDAQHAAAVTVAQQERATRRATANARIAELTYAVDLALATDKEKAALTDWKTYIVLLSRIDTSTAPDIDWPTVPVN</sequence>
<reference evidence="1 4" key="3">
    <citation type="submission" date="2017-11" db="EMBL/GenBank/DDBJ databases">
        <title>Complete genome sequence of Serratia sp. ATCC 39006 LacA.</title>
        <authorList>
            <person name="Hampton H.G."/>
            <person name="Jackson S.A."/>
            <person name="Jauregui R."/>
            <person name="Poulter G.T.M."/>
            <person name="Salmond G.P.C."/>
            <person name="Fineran P.C."/>
        </authorList>
    </citation>
    <scope>NUCLEOTIDE SEQUENCE [LARGE SCALE GENOMIC DNA]</scope>
    <source>
        <strain evidence="1 4">ATCC 39006</strain>
    </source>
</reference>
<organism evidence="2 3">
    <name type="scientific">Serratia sp. (strain ATCC 39006)</name>
    <name type="common">Prodigiosinella confusarubida</name>
    <dbReference type="NCBI Taxonomy" id="104623"/>
    <lineage>
        <taxon>Bacteria</taxon>
        <taxon>Pseudomonadati</taxon>
        <taxon>Pseudomonadota</taxon>
        <taxon>Gammaproteobacteria</taxon>
        <taxon>Enterobacterales</taxon>
        <taxon>Pectobacteriaceae</taxon>
        <taxon>Prodigiosinella</taxon>
    </lineage>
</organism>
<reference evidence="2 3" key="1">
    <citation type="journal article" date="2013" name="Genome Announc.">
        <title>Draft genome sequence of Serratia sp. strain ATCC 39006, a model bacterium for analysis of the biosynthesis and regulation of prodigiosin, a carbapenem, and gas vesicles.</title>
        <authorList>
            <person name="Fineran P.C."/>
            <person name="Iglesias Cans M.C."/>
            <person name="Ramsay J.P."/>
            <person name="Wilf N.M."/>
            <person name="Cossyleon D."/>
            <person name="McNeil M.B."/>
            <person name="Williamson N.R."/>
            <person name="Monson R.E."/>
            <person name="Becher S.A."/>
            <person name="Stanton J.A."/>
            <person name="Brugger K."/>
            <person name="Brown S.D."/>
            <person name="Salmond G.P."/>
        </authorList>
    </citation>
    <scope>NUCLEOTIDE SEQUENCE [LARGE SCALE GENOMIC DNA]</scope>
    <source>
        <strain evidence="2">ATCC 39006</strain>
        <strain evidence="3">ATCC 39006 / SC 11482</strain>
    </source>
</reference>
<dbReference type="PANTHER" id="PTHR34413">
    <property type="entry name" value="PROPHAGE TAIL FIBER ASSEMBLY PROTEIN HOMOLOG TFAE-RELATED-RELATED"/>
    <property type="match status" value="1"/>
</dbReference>
<dbReference type="EMBL" id="CP025084">
    <property type="protein sequence ID" value="AUH04082.1"/>
    <property type="molecule type" value="Genomic_DNA"/>
</dbReference>
<evidence type="ECO:0000313" key="2">
    <source>
        <dbReference type="EMBL" id="AUH04082.1"/>
    </source>
</evidence>
<gene>
    <name evidence="1" type="ORF">CWC46_07960</name>
    <name evidence="2" type="ORF">Ser39006_007965</name>
</gene>
<dbReference type="KEGG" id="sera:Ser39006_007965"/>
<dbReference type="Proteomes" id="UP000233778">
    <property type="component" value="Chromosome"/>
</dbReference>
<dbReference type="EMBL" id="CP025085">
    <property type="protein sequence ID" value="AUG99763.1"/>
    <property type="molecule type" value="Genomic_DNA"/>
</dbReference>
<name>A0A2I5T5E5_SERS3</name>
<dbReference type="KEGG" id="serq:CWC46_07960"/>
<reference evidence="2" key="2">
    <citation type="submission" date="2013-09" db="EMBL/GenBank/DDBJ databases">
        <authorList>
            <person name="Wang G."/>
            <person name="Yang Y."/>
            <person name="Su Y."/>
        </authorList>
    </citation>
    <scope>NUCLEOTIDE SEQUENCE</scope>
    <source>
        <strain evidence="2">ATCC 39006</strain>
    </source>
</reference>
<dbReference type="OrthoDB" id="8596093at2"/>
<evidence type="ECO:0000313" key="1">
    <source>
        <dbReference type="EMBL" id="AUG99763.1"/>
    </source>
</evidence>
<evidence type="ECO:0000313" key="4">
    <source>
        <dbReference type="Proteomes" id="UP000233778"/>
    </source>
</evidence>
<protein>
    <submittedName>
        <fullName evidence="2">Tail fiber assembly protein</fullName>
    </submittedName>
</protein>
<dbReference type="InterPro" id="IPR003458">
    <property type="entry name" value="Phage_T4_Gp38_tail_assem"/>
</dbReference>
<dbReference type="InterPro" id="IPR051220">
    <property type="entry name" value="TFA_Chaperone"/>
</dbReference>
<evidence type="ECO:0000313" key="3">
    <source>
        <dbReference type="Proteomes" id="UP000017700"/>
    </source>
</evidence>
<dbReference type="AlphaFoldDB" id="A0A2I5T5E5"/>